<dbReference type="AlphaFoldDB" id="A0A0C2NEM3"/>
<keyword evidence="2" id="KW-1185">Reference proteome</keyword>
<proteinExistence type="predicted"/>
<name>A0A0C2NEM3_THEKT</name>
<evidence type="ECO:0000313" key="2">
    <source>
        <dbReference type="Proteomes" id="UP000031668"/>
    </source>
</evidence>
<gene>
    <name evidence="1" type="ORF">RF11_07057</name>
</gene>
<evidence type="ECO:0000313" key="1">
    <source>
        <dbReference type="EMBL" id="KII72467.1"/>
    </source>
</evidence>
<accession>A0A0C2NEM3</accession>
<comment type="caution">
    <text evidence="1">The sequence shown here is derived from an EMBL/GenBank/DDBJ whole genome shotgun (WGS) entry which is preliminary data.</text>
</comment>
<sequence length="157" mass="18392">MEKDVHNVGKVWYSSITTIQSLKMVKFGAALRVNAIRQNWRASKIVEIEENFLVKGKYYKEPSSKGERRFLIWYVNERIVEVLAEITLKRIDPGTIIISEVWKAYQNCSQKITKSKLKMHKIREGSQAMFKKTWLSSFPHSYPTPPHDFECVADFFC</sequence>
<reference evidence="1 2" key="1">
    <citation type="journal article" date="2014" name="Genome Biol. Evol.">
        <title>The genome of the myxosporean Thelohanellus kitauei shows adaptations to nutrient acquisition within its fish host.</title>
        <authorList>
            <person name="Yang Y."/>
            <person name="Xiong J."/>
            <person name="Zhou Z."/>
            <person name="Huo F."/>
            <person name="Miao W."/>
            <person name="Ran C."/>
            <person name="Liu Y."/>
            <person name="Zhang J."/>
            <person name="Feng J."/>
            <person name="Wang M."/>
            <person name="Wang M."/>
            <person name="Wang L."/>
            <person name="Yao B."/>
        </authorList>
    </citation>
    <scope>NUCLEOTIDE SEQUENCE [LARGE SCALE GENOMIC DNA]</scope>
    <source>
        <strain evidence="1">Wuqing</strain>
    </source>
</reference>
<evidence type="ECO:0008006" key="3">
    <source>
        <dbReference type="Google" id="ProtNLM"/>
    </source>
</evidence>
<dbReference type="Proteomes" id="UP000031668">
    <property type="component" value="Unassembled WGS sequence"/>
</dbReference>
<dbReference type="EMBL" id="JWZT01001204">
    <property type="protein sequence ID" value="KII72467.1"/>
    <property type="molecule type" value="Genomic_DNA"/>
</dbReference>
<protein>
    <recommendedName>
        <fullName evidence="3">ISXO2-like transposase domain-containing protein</fullName>
    </recommendedName>
</protein>
<organism evidence="1 2">
    <name type="scientific">Thelohanellus kitauei</name>
    <name type="common">Myxosporean</name>
    <dbReference type="NCBI Taxonomy" id="669202"/>
    <lineage>
        <taxon>Eukaryota</taxon>
        <taxon>Metazoa</taxon>
        <taxon>Cnidaria</taxon>
        <taxon>Myxozoa</taxon>
        <taxon>Myxosporea</taxon>
        <taxon>Bivalvulida</taxon>
        <taxon>Platysporina</taxon>
        <taxon>Myxobolidae</taxon>
        <taxon>Thelohanellus</taxon>
    </lineage>
</organism>